<feature type="transmembrane region" description="Helical" evidence="8">
    <location>
        <begin position="648"/>
        <end position="670"/>
    </location>
</feature>
<evidence type="ECO:0000313" key="10">
    <source>
        <dbReference type="EMBL" id="MBF5058355.1"/>
    </source>
</evidence>
<feature type="transmembrane region" description="Helical" evidence="8">
    <location>
        <begin position="747"/>
        <end position="767"/>
    </location>
</feature>
<name>A0ABS0AW41_9GAMM</name>
<evidence type="ECO:0000256" key="8">
    <source>
        <dbReference type="SAM" id="Phobius"/>
    </source>
</evidence>
<gene>
    <name evidence="10" type="ORF">Y5W_03649</name>
</gene>
<feature type="transmembrane region" description="Helical" evidence="8">
    <location>
        <begin position="514"/>
        <end position="533"/>
    </location>
</feature>
<feature type="transmembrane region" description="Helical" evidence="8">
    <location>
        <begin position="159"/>
        <end position="179"/>
    </location>
</feature>
<feature type="transmembrane region" description="Helical" evidence="8">
    <location>
        <begin position="690"/>
        <end position="710"/>
    </location>
</feature>
<proteinExistence type="predicted"/>
<dbReference type="RefSeq" id="WP_194866331.1">
    <property type="nucleotide sequence ID" value="NZ_ARXX01000094.1"/>
</dbReference>
<feature type="transmembrane region" description="Helical" evidence="8">
    <location>
        <begin position="262"/>
        <end position="283"/>
    </location>
</feature>
<sequence>MEKRTPTFLRRSPQEWLSSLPVLLLLLVVVFLSSGQIIHSQMLKIGENTWEEYFLLRTAGLTPAPECDRDPNIDQRVNEIAEQRKAEADSDPLGDLLGGGAVNRDAIRDSLLATRANCRAKWDRYQTVQDKVTPSVVAFRNIEGGIATLVATLGDYKRLLLALLLLICAATTTFQRHHIALRPSRTRKDHVISSLAQVVSNSLLLISALVYRGSDLRAAQAGVTVDALYLHSVWIAGFAILTAAAVYQLVRPPRGLEEGGSWGKALLTIPLFSFMCISASMQFYGQGYFHGVSVYMNMMMELSTLFLNLALYIWIGMMLKQTRLTHIVFDVMRPWNLSPELMSVVVLAFAAVLTAYTGASGIFVIAAGATIYRELIRVGARKQLALAATAMSGSMGVVLRPCLIVVVIAALNKNVTTAEMFSAGGKVFLLSLLVFFIYSQFARTTPARIAPFAKAVPASLKRMVPLMPYGIVVGAVALFFNDLLARQLDEFSAPIILPVMLLAILIYEKFSRHVVHLCALFMVAMLVLSWQGVWEGYQALTAVGDGALPASALPGSMAPQELEAALWSDFWRNLLFMVFLLVTYLVPGDRDPHYAPEEGVAENFEGSMRFATSETTGHIGALLMLMAMSMGAAGIIERSGVLEALPETFGSIWIAAGFFVVALVLVGMFIDPLGAVILVNAAMAPMAEANGISALHFWMIALVAFELGYLTPPVALNHLLTRQVVGDDEVESAKLKTGSFFRRYEKFLLPIGVMLTALLIIAFLPLISDSVHGWLFQRIEAG</sequence>
<reference evidence="10 11" key="1">
    <citation type="submission" date="2012-09" db="EMBL/GenBank/DDBJ databases">
        <title>Genome Sequence of alkane-degrading Bacterium Alcanivorax sp. 521-1.</title>
        <authorList>
            <person name="Lai Q."/>
            <person name="Shao Z."/>
        </authorList>
    </citation>
    <scope>NUCLEOTIDE SEQUENCE [LARGE SCALE GENOMIC DNA]</scope>
    <source>
        <strain evidence="10 11">521-1</strain>
    </source>
</reference>
<feature type="transmembrane region" description="Helical" evidence="8">
    <location>
        <begin position="463"/>
        <end position="485"/>
    </location>
</feature>
<feature type="transmembrane region" description="Helical" evidence="8">
    <location>
        <begin position="341"/>
        <end position="372"/>
    </location>
</feature>
<feature type="transmembrane region" description="Helical" evidence="8">
    <location>
        <begin position="295"/>
        <end position="315"/>
    </location>
</feature>
<comment type="subcellular location">
    <subcellularLocation>
        <location evidence="1 7">Cell inner membrane</location>
        <topology evidence="1 7">Multi-pass membrane protein</topology>
    </subcellularLocation>
</comment>
<evidence type="ECO:0000256" key="5">
    <source>
        <dbReference type="ARBA" id="ARBA00022989"/>
    </source>
</evidence>
<dbReference type="PANTHER" id="PTHR33362">
    <property type="entry name" value="SIALIC ACID TRAP TRANSPORTER PERMEASE PROTEIN SIAT-RELATED"/>
    <property type="match status" value="1"/>
</dbReference>
<feature type="domain" description="TRAP C4-dicarboxylate transport system permease DctM subunit" evidence="9">
    <location>
        <begin position="639"/>
        <end position="765"/>
    </location>
</feature>
<dbReference type="Proteomes" id="UP000662703">
    <property type="component" value="Unassembled WGS sequence"/>
</dbReference>
<evidence type="ECO:0000313" key="11">
    <source>
        <dbReference type="Proteomes" id="UP000662703"/>
    </source>
</evidence>
<evidence type="ECO:0000259" key="9">
    <source>
        <dbReference type="Pfam" id="PF06808"/>
    </source>
</evidence>
<keyword evidence="6 8" id="KW-0472">Membrane</keyword>
<dbReference type="EMBL" id="ARXX01000094">
    <property type="protein sequence ID" value="MBF5058355.1"/>
    <property type="molecule type" value="Genomic_DNA"/>
</dbReference>
<dbReference type="Pfam" id="PF06808">
    <property type="entry name" value="DctM"/>
    <property type="match status" value="1"/>
</dbReference>
<feature type="transmembrane region" description="Helical" evidence="8">
    <location>
        <begin position="20"/>
        <end position="38"/>
    </location>
</feature>
<feature type="transmembrane region" description="Helical" evidence="8">
    <location>
        <begin position="223"/>
        <end position="250"/>
    </location>
</feature>
<evidence type="ECO:0000256" key="4">
    <source>
        <dbReference type="ARBA" id="ARBA00022692"/>
    </source>
</evidence>
<organism evidence="10 11">
    <name type="scientific">Alloalcanivorax profundimaris</name>
    <dbReference type="NCBI Taxonomy" id="2735259"/>
    <lineage>
        <taxon>Bacteria</taxon>
        <taxon>Pseudomonadati</taxon>
        <taxon>Pseudomonadota</taxon>
        <taxon>Gammaproteobacteria</taxon>
        <taxon>Oceanospirillales</taxon>
        <taxon>Alcanivoracaceae</taxon>
        <taxon>Alloalcanivorax</taxon>
    </lineage>
</organism>
<evidence type="ECO:0000256" key="7">
    <source>
        <dbReference type="RuleBase" id="RU369079"/>
    </source>
</evidence>
<evidence type="ECO:0000256" key="3">
    <source>
        <dbReference type="ARBA" id="ARBA00022519"/>
    </source>
</evidence>
<keyword evidence="2" id="KW-1003">Cell membrane</keyword>
<keyword evidence="3 7" id="KW-0997">Cell inner membrane</keyword>
<keyword evidence="4 8" id="KW-0812">Transmembrane</keyword>
<dbReference type="InterPro" id="IPR004681">
    <property type="entry name" value="TRAP_DctM"/>
</dbReference>
<feature type="transmembrane region" description="Helical" evidence="8">
    <location>
        <begin position="384"/>
        <end position="411"/>
    </location>
</feature>
<evidence type="ECO:0000256" key="6">
    <source>
        <dbReference type="ARBA" id="ARBA00023136"/>
    </source>
</evidence>
<feature type="transmembrane region" description="Helical" evidence="8">
    <location>
        <begin position="617"/>
        <end position="636"/>
    </location>
</feature>
<keyword evidence="7" id="KW-0813">Transport</keyword>
<comment type="caution">
    <text evidence="10">The sequence shown here is derived from an EMBL/GenBank/DDBJ whole genome shotgun (WGS) entry which is preliminary data.</text>
</comment>
<evidence type="ECO:0000256" key="2">
    <source>
        <dbReference type="ARBA" id="ARBA00022475"/>
    </source>
</evidence>
<protein>
    <recommendedName>
        <fullName evidence="9">TRAP C4-dicarboxylate transport system permease DctM subunit domain-containing protein</fullName>
    </recommendedName>
</protein>
<feature type="transmembrane region" description="Helical" evidence="8">
    <location>
        <begin position="423"/>
        <end position="442"/>
    </location>
</feature>
<accession>A0ABS0AW41</accession>
<evidence type="ECO:0000256" key="1">
    <source>
        <dbReference type="ARBA" id="ARBA00004429"/>
    </source>
</evidence>
<keyword evidence="11" id="KW-1185">Reference proteome</keyword>
<dbReference type="InterPro" id="IPR010656">
    <property type="entry name" value="DctM"/>
</dbReference>
<keyword evidence="5 8" id="KW-1133">Transmembrane helix</keyword>
<comment type="function">
    <text evidence="7">Part of the tripartite ATP-independent periplasmic (TRAP) transport system.</text>
</comment>
<feature type="transmembrane region" description="Helical" evidence="8">
    <location>
        <begin position="491"/>
        <end position="507"/>
    </location>
</feature>